<feature type="transmembrane region" description="Helical" evidence="1">
    <location>
        <begin position="38"/>
        <end position="58"/>
    </location>
</feature>
<sequence>MSYTRFGLMILTSTVVMFILMYLNTYAWEHLFFSETRVYMAILMGASMAVIMLSYMLGMYPNRAVNVAIYIAALIVFAVSLWLVRSQVTVSGESYMRAMIPHHSIAVMTSERAQIRDPRVRKLADEIIEAQRREIAEMRYLIGEVDKGDFVQTIHEDPPARVGTVRDALNNTLISALDPAPLSEAQAEEALEAAPRCRFNRSPESDPILWAAGERGPGVMQLNGVIIPLEAAAGGDADTSWRAEGLTTELRPLGEEADWRSDSELIFALDQGLTVGYRGFWSCAAPAG</sequence>
<evidence type="ECO:0000259" key="2">
    <source>
        <dbReference type="Pfam" id="PF03713"/>
    </source>
</evidence>
<dbReference type="RefSeq" id="WP_119061605.1">
    <property type="nucleotide sequence ID" value="NZ_QXDF01000001.1"/>
</dbReference>
<dbReference type="Gene3D" id="1.20.1260.10">
    <property type="match status" value="1"/>
</dbReference>
<feature type="transmembrane region" description="Helical" evidence="1">
    <location>
        <begin position="6"/>
        <end position="26"/>
    </location>
</feature>
<dbReference type="EMBL" id="QXDF01000001">
    <property type="protein sequence ID" value="RIA56849.1"/>
    <property type="molecule type" value="Genomic_DNA"/>
</dbReference>
<evidence type="ECO:0000313" key="4">
    <source>
        <dbReference type="Proteomes" id="UP000266273"/>
    </source>
</evidence>
<accession>A0A397Q8K7</accession>
<dbReference type="Pfam" id="PF03713">
    <property type="entry name" value="DUF305"/>
    <property type="match status" value="1"/>
</dbReference>
<keyword evidence="1" id="KW-0472">Membrane</keyword>
<evidence type="ECO:0000256" key="1">
    <source>
        <dbReference type="SAM" id="Phobius"/>
    </source>
</evidence>
<dbReference type="InterPro" id="IPR005183">
    <property type="entry name" value="DUF305_CopM-like"/>
</dbReference>
<gene>
    <name evidence="3" type="ORF">BXY53_1962</name>
</gene>
<dbReference type="Proteomes" id="UP000266273">
    <property type="component" value="Unassembled WGS sequence"/>
</dbReference>
<keyword evidence="1" id="KW-0812">Transmembrane</keyword>
<protein>
    <recommendedName>
        <fullName evidence="2">DUF305 domain-containing protein</fullName>
    </recommendedName>
</protein>
<dbReference type="InterPro" id="IPR012347">
    <property type="entry name" value="Ferritin-like"/>
</dbReference>
<dbReference type="AlphaFoldDB" id="A0A397Q8K7"/>
<evidence type="ECO:0000313" key="3">
    <source>
        <dbReference type="EMBL" id="RIA56849.1"/>
    </source>
</evidence>
<reference evidence="3 4" key="1">
    <citation type="submission" date="2018-08" db="EMBL/GenBank/DDBJ databases">
        <title>Genomic Encyclopedia of Archaeal and Bacterial Type Strains, Phase II (KMG-II): from individual species to whole genera.</title>
        <authorList>
            <person name="Goeker M."/>
        </authorList>
    </citation>
    <scope>NUCLEOTIDE SEQUENCE [LARGE SCALE GENOMIC DNA]</scope>
    <source>
        <strain evidence="3 4">DSM 5002</strain>
    </source>
</reference>
<comment type="caution">
    <text evidence="3">The sequence shown here is derived from an EMBL/GenBank/DDBJ whole genome shotgun (WGS) entry which is preliminary data.</text>
</comment>
<dbReference type="OrthoDB" id="517560at2"/>
<feature type="domain" description="DUF305" evidence="2">
    <location>
        <begin position="94"/>
        <end position="153"/>
    </location>
</feature>
<name>A0A397Q8K7_9HYPH</name>
<proteinExistence type="predicted"/>
<keyword evidence="1" id="KW-1133">Transmembrane helix</keyword>
<feature type="transmembrane region" description="Helical" evidence="1">
    <location>
        <begin position="64"/>
        <end position="84"/>
    </location>
</feature>
<organism evidence="3 4">
    <name type="scientific">Dichotomicrobium thermohalophilum</name>
    <dbReference type="NCBI Taxonomy" id="933063"/>
    <lineage>
        <taxon>Bacteria</taxon>
        <taxon>Pseudomonadati</taxon>
        <taxon>Pseudomonadota</taxon>
        <taxon>Alphaproteobacteria</taxon>
        <taxon>Hyphomicrobiales</taxon>
        <taxon>Hyphomicrobiaceae</taxon>
        <taxon>Dichotomicrobium</taxon>
    </lineage>
</organism>
<keyword evidence="4" id="KW-1185">Reference proteome</keyword>